<dbReference type="InterPro" id="IPR058242">
    <property type="entry name" value="Capsid_partitivirus"/>
</dbReference>
<dbReference type="GO" id="GO:0019028">
    <property type="term" value="C:viral capsid"/>
    <property type="evidence" value="ECO:0007669"/>
    <property type="project" value="UniProtKB-KW"/>
</dbReference>
<name>A0A514CAC2_9VIRU</name>
<keyword evidence="1" id="KW-0167">Capsid protein</keyword>
<reference evidence="1" key="1">
    <citation type="submission" date="2018-06" db="EMBL/GenBank/DDBJ databases">
        <title>Novel alphapartitivirus and betapartitivirus in Curvularia lunata.</title>
        <authorList>
            <person name="Petrzik K."/>
        </authorList>
    </citation>
    <scope>NUCLEOTIDE SEQUENCE</scope>
    <source>
        <strain evidence="1">P22</strain>
    </source>
</reference>
<evidence type="ECO:0000313" key="1">
    <source>
        <dbReference type="EMBL" id="QDH76496.1"/>
    </source>
</evidence>
<accession>A0A514CAC2</accession>
<protein>
    <submittedName>
        <fullName evidence="1">Coat protein</fullName>
    </submittedName>
</protein>
<keyword evidence="1" id="KW-0946">Virion</keyword>
<dbReference type="Pfam" id="PF25666">
    <property type="entry name" value="Partiti_capsid"/>
    <property type="match status" value="1"/>
</dbReference>
<proteinExistence type="predicted"/>
<organism evidence="1">
    <name type="scientific">Curvularia lunata partitivirus 2</name>
    <dbReference type="NCBI Taxonomy" id="2592916"/>
    <lineage>
        <taxon>Viruses</taxon>
        <taxon>Riboviria</taxon>
        <taxon>Orthornavirae</taxon>
        <taxon>Pisuviricota</taxon>
        <taxon>Duplopiviricetes</taxon>
        <taxon>Durnavirales</taxon>
        <taxon>Partitiviridae</taxon>
    </lineage>
</organism>
<dbReference type="EMBL" id="MH520994">
    <property type="protein sequence ID" value="QDH76496.1"/>
    <property type="molecule type" value="Genomic_RNA"/>
</dbReference>
<sequence>MSSQRFSSASKISVFSKDIEYVESKIPEPSQDFVTKFKENSGARKDYSNRFTIDVLPNFVPILTTILYHVNQYTPLLEASKHAKISAGTFTAYCLTIIYGYILCCDLYVRDSPSMHAIPWEDDARKQRFVEFLHTLPVPDFVAMILHKLTPTTSEHRGNISFVPSAAGFTYDTHFGRFFPLNMFTNIHDLAAELPSNTNPAEVNIQYLSKTLFKFESFHNESKTINVNPAHFLGTFFNSDGNYSTYNSKLEQIFQTVFNPVLFRDYQRRQTLASVSIVPVSYNDEHINFYDLVFSATSANLAEYRIVFQSIAGAMKGVVKCPGDLASFFKSFSGTDILRHGYSYFALPTWHHSEIKFPESNFRRPSRVNPANFATAVHFLQAPTAPKLSTFTQPKGECQTDSEHKVKVKFETALNRLSPDDITEPRPDLQTDFVTFSESLHLFPKVYVFSPSGSTIDAWDATAFGMVIENTDIDGTVVAFPNTELSLGIENTWFADSSIPYYACYKAPHINTEILDHPANAMKRTKPTRQTRFPAASLLVDRTSIILPRYKAKSYLPPNNACLFPGLTPENGWTWATWALRFLGFHTADPRLHGTDSDKIPGFNRELLLWSPFSYTGYEGDDDFVSDFKSSKHYFITNLRTLFGTDIPLIEVSNGLESMPIS</sequence>